<dbReference type="GO" id="GO:0032259">
    <property type="term" value="P:methylation"/>
    <property type="evidence" value="ECO:0007669"/>
    <property type="project" value="UniProtKB-KW"/>
</dbReference>
<dbReference type="GO" id="GO:0006231">
    <property type="term" value="P:dTMP biosynthetic process"/>
    <property type="evidence" value="ECO:0007669"/>
    <property type="project" value="TreeGrafter"/>
</dbReference>
<dbReference type="GO" id="GO:0004799">
    <property type="term" value="F:thymidylate synthase activity"/>
    <property type="evidence" value="ECO:0007669"/>
    <property type="project" value="TreeGrafter"/>
</dbReference>
<organism evidence="4 5">
    <name type="scientific">Neolewinella lacunae</name>
    <dbReference type="NCBI Taxonomy" id="1517758"/>
    <lineage>
        <taxon>Bacteria</taxon>
        <taxon>Pseudomonadati</taxon>
        <taxon>Bacteroidota</taxon>
        <taxon>Saprospiria</taxon>
        <taxon>Saprospirales</taxon>
        <taxon>Lewinellaceae</taxon>
        <taxon>Neolewinella</taxon>
    </lineage>
</organism>
<dbReference type="Gene3D" id="3.30.572.10">
    <property type="entry name" value="Thymidylate synthase/dCMP hydroxymethylase domain"/>
    <property type="match status" value="1"/>
</dbReference>
<evidence type="ECO:0000313" key="5">
    <source>
        <dbReference type="Proteomes" id="UP000650081"/>
    </source>
</evidence>
<evidence type="ECO:0000259" key="3">
    <source>
        <dbReference type="Pfam" id="PF00303"/>
    </source>
</evidence>
<dbReference type="GO" id="GO:0005829">
    <property type="term" value="C:cytosol"/>
    <property type="evidence" value="ECO:0007669"/>
    <property type="project" value="TreeGrafter"/>
</dbReference>
<feature type="domain" description="Thymidylate synthase/dCMP hydroxymethylase" evidence="3">
    <location>
        <begin position="16"/>
        <end position="249"/>
    </location>
</feature>
<dbReference type="PANTHER" id="PTHR11548:SF1">
    <property type="entry name" value="THYMIDYLATE SYNTHASE 1"/>
    <property type="match status" value="1"/>
</dbReference>
<comment type="caution">
    <text evidence="4">The sequence shown here is derived from an EMBL/GenBank/DDBJ whole genome shotgun (WGS) entry which is preliminary data.</text>
</comment>
<reference evidence="4" key="1">
    <citation type="submission" date="2020-08" db="EMBL/GenBank/DDBJ databases">
        <title>Lewinella bacteria from marine environments.</title>
        <authorList>
            <person name="Zhong Y."/>
        </authorList>
    </citation>
    <scope>NUCLEOTIDE SEQUENCE</scope>
    <source>
        <strain evidence="4">KCTC 42187</strain>
    </source>
</reference>
<dbReference type="Pfam" id="PF00303">
    <property type="entry name" value="Thymidylat_synt"/>
    <property type="match status" value="1"/>
</dbReference>
<dbReference type="Proteomes" id="UP000650081">
    <property type="component" value="Unassembled WGS sequence"/>
</dbReference>
<keyword evidence="5" id="KW-1185">Reference proteome</keyword>
<gene>
    <name evidence="4" type="ORF">H9S92_17040</name>
</gene>
<accession>A0A923T9T6</accession>
<evidence type="ECO:0000256" key="2">
    <source>
        <dbReference type="ARBA" id="ARBA00022679"/>
    </source>
</evidence>
<evidence type="ECO:0000313" key="4">
    <source>
        <dbReference type="EMBL" id="MBC6995876.1"/>
    </source>
</evidence>
<keyword evidence="2" id="KW-0808">Transferase</keyword>
<dbReference type="PANTHER" id="PTHR11548">
    <property type="entry name" value="THYMIDYLATE SYNTHASE 1"/>
    <property type="match status" value="1"/>
</dbReference>
<name>A0A923T9T6_9BACT</name>
<dbReference type="EMBL" id="JACSIT010000141">
    <property type="protein sequence ID" value="MBC6995876.1"/>
    <property type="molecule type" value="Genomic_DNA"/>
</dbReference>
<protein>
    <submittedName>
        <fullName evidence="4">Thymidylate synthase</fullName>
    </submittedName>
</protein>
<evidence type="ECO:0000256" key="1">
    <source>
        <dbReference type="ARBA" id="ARBA00022603"/>
    </source>
</evidence>
<sequence length="337" mass="38753">MELITSGINSFLIGTIKLILEKGRERVTGGSTCYELPEPILIKMTNPRSRVITIKERDWNPYLPYVESLWIATGSNEIEFPTYYVKKLGEFSDDGKYMRAGYGPRIRFYDGNSFDYKIDNLYTPSKGFVDQLKFVVLELTRDKFSRRAVITIGDPNKDCFDISGNIKQTKDFPCTRLLHFQVQTDNTLDLMTTMRSNDLVWGASAVNVFNFTLMQEYVAAILGLDIGSYYHFVSNMHIYARHLDLAKKIALVKSYDEDTSYIEYTYPTSWEAFTSQLDNLARAEQSVRQTKEAKPSISAYTFFDDWYQALATYHTGDTSRILNPHLKKALDTKLPAF</sequence>
<dbReference type="InterPro" id="IPR045097">
    <property type="entry name" value="Thymidate_synth/dCMP_Mease"/>
</dbReference>
<proteinExistence type="predicted"/>
<dbReference type="RefSeq" id="WP_187467892.1">
    <property type="nucleotide sequence ID" value="NZ_JACSIT010000141.1"/>
</dbReference>
<dbReference type="SUPFAM" id="SSF55831">
    <property type="entry name" value="Thymidylate synthase/dCMP hydroxymethylase"/>
    <property type="match status" value="1"/>
</dbReference>
<dbReference type="InterPro" id="IPR023451">
    <property type="entry name" value="Thymidate_synth/dCMP_Mease_dom"/>
</dbReference>
<keyword evidence="1" id="KW-0489">Methyltransferase</keyword>
<dbReference type="AlphaFoldDB" id="A0A923T9T6"/>
<dbReference type="InterPro" id="IPR036926">
    <property type="entry name" value="Thymidate_synth/dCMP_Mease_sf"/>
</dbReference>